<evidence type="ECO:0000313" key="3">
    <source>
        <dbReference type="Proteomes" id="UP000524450"/>
    </source>
</evidence>
<dbReference type="Proteomes" id="UP000524450">
    <property type="component" value="Unassembled WGS sequence"/>
</dbReference>
<organism evidence="2 3">
    <name type="scientific">Variovorax guangxiensis</name>
    <dbReference type="NCBI Taxonomy" id="1775474"/>
    <lineage>
        <taxon>Bacteria</taxon>
        <taxon>Pseudomonadati</taxon>
        <taxon>Pseudomonadota</taxon>
        <taxon>Betaproteobacteria</taxon>
        <taxon>Burkholderiales</taxon>
        <taxon>Comamonadaceae</taxon>
        <taxon>Variovorax</taxon>
    </lineage>
</organism>
<comment type="caution">
    <text evidence="2">The sequence shown here is derived from an EMBL/GenBank/DDBJ whole genome shotgun (WGS) entry which is preliminary data.</text>
</comment>
<dbReference type="SUPFAM" id="SSF53850">
    <property type="entry name" value="Periplasmic binding protein-like II"/>
    <property type="match status" value="1"/>
</dbReference>
<reference evidence="2 3" key="1">
    <citation type="submission" date="2020-08" db="EMBL/GenBank/DDBJ databases">
        <title>Genomic Encyclopedia of Type Strains, Phase IV (KMG-V): Genome sequencing to study the core and pangenomes of soil and plant-associated prokaryotes.</title>
        <authorList>
            <person name="Whitman W."/>
        </authorList>
    </citation>
    <scope>NUCLEOTIDE SEQUENCE [LARGE SCALE GENOMIC DNA]</scope>
    <source>
        <strain evidence="2 3">34/80</strain>
    </source>
</reference>
<dbReference type="AlphaFoldDB" id="A0A840G2N2"/>
<feature type="domain" description="LysR substrate-binding" evidence="1">
    <location>
        <begin position="5"/>
        <end position="77"/>
    </location>
</feature>
<protein>
    <recommendedName>
        <fullName evidence="1">LysR substrate-binding domain-containing protein</fullName>
    </recommendedName>
</protein>
<proteinExistence type="predicted"/>
<evidence type="ECO:0000313" key="2">
    <source>
        <dbReference type="EMBL" id="MBB4225557.1"/>
    </source>
</evidence>
<dbReference type="Pfam" id="PF03466">
    <property type="entry name" value="LysR_substrate"/>
    <property type="match status" value="1"/>
</dbReference>
<name>A0A840G2N2_9BURK</name>
<sequence length="103" mass="11093">MALPGAYSPLRQLFDISCSRQGLAFEPAFLSNRLDAMISYVVGSEGIALSGEAAPYRPLEAGDLVAVPLRDREMNERISRSRRWQGAQCRPLSRLAGSPAGGA</sequence>
<dbReference type="InterPro" id="IPR005119">
    <property type="entry name" value="LysR_subst-bd"/>
</dbReference>
<dbReference type="EMBL" id="JACIFZ010000013">
    <property type="protein sequence ID" value="MBB4225557.1"/>
    <property type="molecule type" value="Genomic_DNA"/>
</dbReference>
<evidence type="ECO:0000259" key="1">
    <source>
        <dbReference type="Pfam" id="PF03466"/>
    </source>
</evidence>
<dbReference type="Gene3D" id="3.40.190.290">
    <property type="match status" value="1"/>
</dbReference>
<gene>
    <name evidence="2" type="ORF">GGD71_006370</name>
</gene>
<accession>A0A840G2N2</accession>